<dbReference type="InterPro" id="IPR058163">
    <property type="entry name" value="LysR-type_TF_proteobact-type"/>
</dbReference>
<keyword evidence="3" id="KW-0238">DNA-binding</keyword>
<evidence type="ECO:0000313" key="6">
    <source>
        <dbReference type="EMBL" id="MDB6178461.1"/>
    </source>
</evidence>
<dbReference type="InterPro" id="IPR036388">
    <property type="entry name" value="WH-like_DNA-bd_sf"/>
</dbReference>
<dbReference type="PANTHER" id="PTHR30537">
    <property type="entry name" value="HTH-TYPE TRANSCRIPTIONAL REGULATOR"/>
    <property type="match status" value="1"/>
</dbReference>
<dbReference type="SUPFAM" id="SSF46785">
    <property type="entry name" value="Winged helix' DNA-binding domain"/>
    <property type="match status" value="1"/>
</dbReference>
<protein>
    <submittedName>
        <fullName evidence="6">LysR substrate-binding domain-containing protein</fullName>
    </submittedName>
</protein>
<evidence type="ECO:0000256" key="4">
    <source>
        <dbReference type="ARBA" id="ARBA00023163"/>
    </source>
</evidence>
<evidence type="ECO:0000256" key="2">
    <source>
        <dbReference type="ARBA" id="ARBA00023015"/>
    </source>
</evidence>
<evidence type="ECO:0000256" key="3">
    <source>
        <dbReference type="ARBA" id="ARBA00023125"/>
    </source>
</evidence>
<dbReference type="PANTHER" id="PTHR30537:SF58">
    <property type="entry name" value="HTH-TYPE TRANSCRIPTIONAL REGULATOR PERR"/>
    <property type="match status" value="1"/>
</dbReference>
<keyword evidence="4" id="KW-0804">Transcription</keyword>
<dbReference type="Pfam" id="PF00126">
    <property type="entry name" value="HTH_1"/>
    <property type="match status" value="1"/>
</dbReference>
<keyword evidence="7" id="KW-1185">Reference proteome</keyword>
<evidence type="ECO:0000256" key="1">
    <source>
        <dbReference type="ARBA" id="ARBA00009437"/>
    </source>
</evidence>
<dbReference type="InterPro" id="IPR036390">
    <property type="entry name" value="WH_DNA-bd_sf"/>
</dbReference>
<dbReference type="EMBL" id="JAQBIE010000016">
    <property type="protein sequence ID" value="MDB6178461.1"/>
    <property type="molecule type" value="Genomic_DNA"/>
</dbReference>
<keyword evidence="2" id="KW-0805">Transcription regulation</keyword>
<dbReference type="PROSITE" id="PS50931">
    <property type="entry name" value="HTH_LYSR"/>
    <property type="match status" value="1"/>
</dbReference>
<feature type="domain" description="HTH lysR-type" evidence="5">
    <location>
        <begin position="1"/>
        <end position="62"/>
    </location>
</feature>
<evidence type="ECO:0000259" key="5">
    <source>
        <dbReference type="PROSITE" id="PS50931"/>
    </source>
</evidence>
<evidence type="ECO:0000313" key="7">
    <source>
        <dbReference type="Proteomes" id="UP001165641"/>
    </source>
</evidence>
<gene>
    <name evidence="6" type="ORF">PAF17_13230</name>
</gene>
<dbReference type="Gene3D" id="3.40.190.10">
    <property type="entry name" value="Periplasmic binding protein-like II"/>
    <property type="match status" value="2"/>
</dbReference>
<sequence length="324" mass="36530">MARISNLNSLLYFEAVARLMRVNLAAEELNVSPSAVSQQVKLLEEQLGVTLYRRVKNRLVLTEEGERLHSLTATSLRSLQNSVERVALSKRHDSINIRSSPSIGARWLAPGIHSFADTNPAIDLHIDATSELTDFNKESVDIEIRYGAKRQADIVSELLITDHVLPLATPEIAAKARQIGLAELFRQTRFIQTVKAEIPWETWLERHGFNDVTTTPGLRFDRSFMSLSAARNGFGIVIESAVLAAEELEAGSLVPLAPELGGYLLDGYWLNYPSRHLNRRVVRLFRDWLLAEADTQRRRNADLMSALNCQHFESYDQVRRIQSG</sequence>
<accession>A0ABT4ZGM8</accession>
<comment type="caution">
    <text evidence="6">The sequence shown here is derived from an EMBL/GenBank/DDBJ whole genome shotgun (WGS) entry which is preliminary data.</text>
</comment>
<dbReference type="InterPro" id="IPR000847">
    <property type="entry name" value="LysR_HTH_N"/>
</dbReference>
<dbReference type="Gene3D" id="1.10.10.10">
    <property type="entry name" value="Winged helix-like DNA-binding domain superfamily/Winged helix DNA-binding domain"/>
    <property type="match status" value="1"/>
</dbReference>
<proteinExistence type="inferred from homology"/>
<reference evidence="6" key="1">
    <citation type="submission" date="2022-12" db="EMBL/GenBank/DDBJ databases">
        <title>Paracoccus onchidii sp. nov., isolated from a marine invertebrate from the South China Sea.</title>
        <authorList>
            <person name="Xu S."/>
            <person name="Liu Z."/>
            <person name="Xu Y."/>
        </authorList>
    </citation>
    <scope>NUCLEOTIDE SEQUENCE</scope>
    <source>
        <strain evidence="6">Z330</strain>
    </source>
</reference>
<dbReference type="InterPro" id="IPR005119">
    <property type="entry name" value="LysR_subst-bd"/>
</dbReference>
<name>A0ABT4ZGM8_9RHOB</name>
<dbReference type="SUPFAM" id="SSF53850">
    <property type="entry name" value="Periplasmic binding protein-like II"/>
    <property type="match status" value="1"/>
</dbReference>
<dbReference type="CDD" id="cd08432">
    <property type="entry name" value="PBP2_GcdR_TrpI_HvrB_AmpR_like"/>
    <property type="match status" value="1"/>
</dbReference>
<comment type="similarity">
    <text evidence="1">Belongs to the LysR transcriptional regulatory family.</text>
</comment>
<dbReference type="Proteomes" id="UP001165641">
    <property type="component" value="Unassembled WGS sequence"/>
</dbReference>
<organism evidence="6 7">
    <name type="scientific">Paracoccus onchidii</name>
    <dbReference type="NCBI Taxonomy" id="3017813"/>
    <lineage>
        <taxon>Bacteria</taxon>
        <taxon>Pseudomonadati</taxon>
        <taxon>Pseudomonadota</taxon>
        <taxon>Alphaproteobacteria</taxon>
        <taxon>Rhodobacterales</taxon>
        <taxon>Paracoccaceae</taxon>
        <taxon>Paracoccus</taxon>
    </lineage>
</organism>
<dbReference type="Pfam" id="PF03466">
    <property type="entry name" value="LysR_substrate"/>
    <property type="match status" value="1"/>
</dbReference>
<dbReference type="RefSeq" id="WP_271889582.1">
    <property type="nucleotide sequence ID" value="NZ_JAQBIE010000016.1"/>
</dbReference>
<dbReference type="PRINTS" id="PR00039">
    <property type="entry name" value="HTHLYSR"/>
</dbReference>